<gene>
    <name evidence="2" type="ORF">CK625_12815</name>
</gene>
<dbReference type="AlphaFoldDB" id="A0A2A2A9R2"/>
<keyword evidence="1" id="KW-0812">Transmembrane</keyword>
<evidence type="ECO:0000313" key="3">
    <source>
        <dbReference type="Proteomes" id="UP000218054"/>
    </source>
</evidence>
<dbReference type="RefSeq" id="WP_095540719.1">
    <property type="nucleotide sequence ID" value="NZ_NSJB01000015.1"/>
</dbReference>
<sequence length="214" mass="24255">MAESRRHKHYRNLPPAIGPAALPPYLTHQRLVLQPDTRSPRYAVETFITLLIWAGLIYATVLYIGGHPEKEHGGWLGMLAHLLRSMGIIALVYSALLLLDLFIMALWASLIRLLGARSKKNAQELEERRLMRAFEVSRTMFDRLQQSNVVTIFHDELGDIESIRAGHHVLGEEDGLSQLPPESFLPTAWNSLLPEDELHSTYHLPGQELPIGMR</sequence>
<keyword evidence="1" id="KW-1133">Transmembrane helix</keyword>
<proteinExistence type="predicted"/>
<organism evidence="2 3">
    <name type="scientific">Vandammella animalimorsus</name>
    <dbReference type="NCBI Taxonomy" id="2029117"/>
    <lineage>
        <taxon>Bacteria</taxon>
        <taxon>Pseudomonadati</taxon>
        <taxon>Pseudomonadota</taxon>
        <taxon>Betaproteobacteria</taxon>
        <taxon>Burkholderiales</taxon>
        <taxon>Comamonadaceae</taxon>
        <taxon>Vandammella</taxon>
    </lineage>
</organism>
<dbReference type="Proteomes" id="UP000218054">
    <property type="component" value="Unassembled WGS sequence"/>
</dbReference>
<keyword evidence="1" id="KW-0472">Membrane</keyword>
<feature type="transmembrane region" description="Helical" evidence="1">
    <location>
        <begin position="86"/>
        <end position="110"/>
    </location>
</feature>
<reference evidence="2 3" key="1">
    <citation type="submission" date="2017-08" db="EMBL/GenBank/DDBJ databases">
        <title>WGS of Clinical strains of the CDC Group NO-1 linked to zoonotic infections in humans.</title>
        <authorList>
            <person name="Bernier A.-M."/>
            <person name="Bernard K."/>
        </authorList>
    </citation>
    <scope>NUCLEOTIDE SEQUENCE [LARGE SCALE GENOMIC DNA]</scope>
    <source>
        <strain evidence="2 3">NML00-0135</strain>
    </source>
</reference>
<protein>
    <submittedName>
        <fullName evidence="2">Uncharacterized protein</fullName>
    </submittedName>
</protein>
<feature type="transmembrane region" description="Helical" evidence="1">
    <location>
        <begin position="47"/>
        <end position="66"/>
    </location>
</feature>
<dbReference type="EMBL" id="NSJB01000015">
    <property type="protein sequence ID" value="PAT34507.1"/>
    <property type="molecule type" value="Genomic_DNA"/>
</dbReference>
<keyword evidence="3" id="KW-1185">Reference proteome</keyword>
<accession>A0A2A2A9R2</accession>
<comment type="caution">
    <text evidence="2">The sequence shown here is derived from an EMBL/GenBank/DDBJ whole genome shotgun (WGS) entry which is preliminary data.</text>
</comment>
<name>A0A2A2A9R2_9BURK</name>
<evidence type="ECO:0000313" key="2">
    <source>
        <dbReference type="EMBL" id="PAT34507.1"/>
    </source>
</evidence>
<evidence type="ECO:0000256" key="1">
    <source>
        <dbReference type="SAM" id="Phobius"/>
    </source>
</evidence>